<keyword evidence="4" id="KW-0238">DNA-binding</keyword>
<dbReference type="OrthoDB" id="5496274at2"/>
<dbReference type="InterPro" id="IPR002197">
    <property type="entry name" value="HTH_Fis"/>
</dbReference>
<evidence type="ECO:0000259" key="7">
    <source>
        <dbReference type="PROSITE" id="PS50045"/>
    </source>
</evidence>
<dbReference type="Gene3D" id="1.10.8.60">
    <property type="match status" value="1"/>
</dbReference>
<evidence type="ECO:0000256" key="3">
    <source>
        <dbReference type="ARBA" id="ARBA00023015"/>
    </source>
</evidence>
<dbReference type="InterPro" id="IPR003018">
    <property type="entry name" value="GAF"/>
</dbReference>
<feature type="domain" description="Sigma-54 factor interaction" evidence="7">
    <location>
        <begin position="370"/>
        <end position="429"/>
    </location>
</feature>
<dbReference type="InterPro" id="IPR009057">
    <property type="entry name" value="Homeodomain-like_sf"/>
</dbReference>
<accession>A0A2N3YJ27</accession>
<dbReference type="PANTHER" id="PTHR32071">
    <property type="entry name" value="TRANSCRIPTIONAL REGULATORY PROTEIN"/>
    <property type="match status" value="1"/>
</dbReference>
<comment type="caution">
    <text evidence="8">The sequence shown here is derived from an EMBL/GenBank/DDBJ whole genome shotgun (WGS) entry which is preliminary data.</text>
</comment>
<evidence type="ECO:0000256" key="4">
    <source>
        <dbReference type="ARBA" id="ARBA00023125"/>
    </source>
</evidence>
<evidence type="ECO:0000256" key="1">
    <source>
        <dbReference type="ARBA" id="ARBA00022741"/>
    </source>
</evidence>
<dbReference type="GO" id="GO:0043565">
    <property type="term" value="F:sequence-specific DNA binding"/>
    <property type="evidence" value="ECO:0007669"/>
    <property type="project" value="InterPro"/>
</dbReference>
<keyword evidence="9" id="KW-1185">Reference proteome</keyword>
<gene>
    <name evidence="8" type="ORF">ATL31_1630</name>
</gene>
<dbReference type="EMBL" id="PJNE01000001">
    <property type="protein sequence ID" value="PKW26808.1"/>
    <property type="molecule type" value="Genomic_DNA"/>
</dbReference>
<dbReference type="PROSITE" id="PS50045">
    <property type="entry name" value="SIGMA54_INTERACT_4"/>
    <property type="match status" value="1"/>
</dbReference>
<reference evidence="8 9" key="1">
    <citation type="submission" date="2017-12" db="EMBL/GenBank/DDBJ databases">
        <title>Sequencing the genomes of 1000 Actinobacteria strains.</title>
        <authorList>
            <person name="Klenk H.-P."/>
        </authorList>
    </citation>
    <scope>NUCLEOTIDE SEQUENCE [LARGE SCALE GENOMIC DNA]</scope>
    <source>
        <strain evidence="8 9">DSM 12806</strain>
    </source>
</reference>
<dbReference type="Pfam" id="PF25601">
    <property type="entry name" value="AAA_lid_14"/>
    <property type="match status" value="1"/>
</dbReference>
<dbReference type="Gene3D" id="1.10.10.60">
    <property type="entry name" value="Homeodomain-like"/>
    <property type="match status" value="1"/>
</dbReference>
<proteinExistence type="predicted"/>
<dbReference type="InterPro" id="IPR058031">
    <property type="entry name" value="AAA_lid_NorR"/>
</dbReference>
<keyword evidence="1" id="KW-0547">Nucleotide-binding</keyword>
<dbReference type="SUPFAM" id="SSF52540">
    <property type="entry name" value="P-loop containing nucleoside triphosphate hydrolases"/>
    <property type="match status" value="1"/>
</dbReference>
<dbReference type="Gene3D" id="3.30.450.40">
    <property type="match status" value="1"/>
</dbReference>
<name>A0A2N3YJ27_9MICO</name>
<evidence type="ECO:0000313" key="8">
    <source>
        <dbReference type="EMBL" id="PKW26808.1"/>
    </source>
</evidence>
<keyword evidence="5" id="KW-0804">Transcription</keyword>
<feature type="region of interest" description="Disordered" evidence="6">
    <location>
        <begin position="1"/>
        <end position="22"/>
    </location>
</feature>
<dbReference type="Pfam" id="PF01590">
    <property type="entry name" value="GAF"/>
    <property type="match status" value="1"/>
</dbReference>
<evidence type="ECO:0000256" key="5">
    <source>
        <dbReference type="ARBA" id="ARBA00023163"/>
    </source>
</evidence>
<dbReference type="InterPro" id="IPR002078">
    <property type="entry name" value="Sigma_54_int"/>
</dbReference>
<dbReference type="InterPro" id="IPR027417">
    <property type="entry name" value="P-loop_NTPase"/>
</dbReference>
<dbReference type="GO" id="GO:0005524">
    <property type="term" value="F:ATP binding"/>
    <property type="evidence" value="ECO:0007669"/>
    <property type="project" value="UniProtKB-KW"/>
</dbReference>
<organism evidence="8 9">
    <name type="scientific">Phycicoccus duodecadis</name>
    <dbReference type="NCBI Taxonomy" id="173053"/>
    <lineage>
        <taxon>Bacteria</taxon>
        <taxon>Bacillati</taxon>
        <taxon>Actinomycetota</taxon>
        <taxon>Actinomycetes</taxon>
        <taxon>Micrococcales</taxon>
        <taxon>Intrasporangiaceae</taxon>
        <taxon>Phycicoccus</taxon>
    </lineage>
</organism>
<dbReference type="AlphaFoldDB" id="A0A2N3YJ27"/>
<dbReference type="InterPro" id="IPR029016">
    <property type="entry name" value="GAF-like_dom_sf"/>
</dbReference>
<evidence type="ECO:0000256" key="6">
    <source>
        <dbReference type="SAM" id="MobiDB-lite"/>
    </source>
</evidence>
<evidence type="ECO:0000313" key="9">
    <source>
        <dbReference type="Proteomes" id="UP000233781"/>
    </source>
</evidence>
<keyword evidence="3" id="KW-0805">Transcription regulation</keyword>
<keyword evidence="2" id="KW-0067">ATP-binding</keyword>
<dbReference type="GO" id="GO:0006355">
    <property type="term" value="P:regulation of DNA-templated transcription"/>
    <property type="evidence" value="ECO:0007669"/>
    <property type="project" value="InterPro"/>
</dbReference>
<protein>
    <submittedName>
        <fullName evidence="8">Regulatory Fis family protein</fullName>
    </submittedName>
</protein>
<dbReference type="Pfam" id="PF02954">
    <property type="entry name" value="HTH_8"/>
    <property type="match status" value="1"/>
</dbReference>
<evidence type="ECO:0000256" key="2">
    <source>
        <dbReference type="ARBA" id="ARBA00022840"/>
    </source>
</evidence>
<dbReference type="SUPFAM" id="SSF46689">
    <property type="entry name" value="Homeodomain-like"/>
    <property type="match status" value="1"/>
</dbReference>
<dbReference type="Proteomes" id="UP000233781">
    <property type="component" value="Unassembled WGS sequence"/>
</dbReference>
<dbReference type="RefSeq" id="WP_101395318.1">
    <property type="nucleotide sequence ID" value="NZ_PJNE01000001.1"/>
</dbReference>
<sequence>MTPSEEARLPHRAVASAPGQAPTASRRLLASWRRSEEYGVSLENVEPVWGGTVVTDSLFVECGHEVLTGLHRTLASEPLSLMLTDADGLVLNRFSGDTSLLRALDAVHLAPGFAFSEREAGTNGLGLALADRTPSLVRAEEHYSASLCTYTCAAVPVLDPTTGRLEGSVNITTWARSSAGLLLALAESAASTTSALMLARSRGRTPRTPPRGGVFRMQRARLEPGAGTLDAMSARWTDALGRATDALAAGRVVAAVGEPGSGRATLLAQALRRAHPRFRILSAAAPAPEDVEGWLSLWTPELAKPETAVIVEGVYILPAWAAQELHTRAVAVRRSAGGAEGHGVRLAWAVTAESLDTVPHPLAGLIETVVDVPALRERVGDVMPLARYAGHQTRLREVGFTPAAEHALTTYGWPGNVDELMRVVHDAAARTETVDVRHLPPFVLRGASTRLTRIETVERDEIARVLSEPGMTVKQAATELGMSRSSLYRKIGHYGLDDLR</sequence>